<accession>K9F5G8</accession>
<evidence type="ECO:0000256" key="1">
    <source>
        <dbReference type="SAM" id="MobiDB-lite"/>
    </source>
</evidence>
<organism evidence="2 3">
    <name type="scientific">Penicillium digitatum (strain PHI26 / CECT 20796)</name>
    <name type="common">Green mold</name>
    <dbReference type="NCBI Taxonomy" id="1170229"/>
    <lineage>
        <taxon>Eukaryota</taxon>
        <taxon>Fungi</taxon>
        <taxon>Dikarya</taxon>
        <taxon>Ascomycota</taxon>
        <taxon>Pezizomycotina</taxon>
        <taxon>Eurotiomycetes</taxon>
        <taxon>Eurotiomycetidae</taxon>
        <taxon>Eurotiales</taxon>
        <taxon>Aspergillaceae</taxon>
        <taxon>Penicillium</taxon>
    </lineage>
</organism>
<evidence type="ECO:0000313" key="2">
    <source>
        <dbReference type="EMBL" id="EKV04264.1"/>
    </source>
</evidence>
<name>K9F5G8_PEND2</name>
<evidence type="ECO:0000313" key="3">
    <source>
        <dbReference type="Proteomes" id="UP000009882"/>
    </source>
</evidence>
<feature type="compositionally biased region" description="Polar residues" evidence="1">
    <location>
        <begin position="82"/>
        <end position="91"/>
    </location>
</feature>
<keyword evidence="3" id="KW-1185">Reference proteome</keyword>
<dbReference type="AlphaFoldDB" id="K9F5G8"/>
<feature type="compositionally biased region" description="Polar residues" evidence="1">
    <location>
        <begin position="44"/>
        <end position="55"/>
    </location>
</feature>
<protein>
    <submittedName>
        <fullName evidence="2">Uncharacterized protein</fullName>
    </submittedName>
</protein>
<dbReference type="HOGENOM" id="CLU_2427726_0_0_1"/>
<dbReference type="STRING" id="1170229.K9F5G8"/>
<dbReference type="EMBL" id="AKCT01000340">
    <property type="protein sequence ID" value="EKV04264.1"/>
    <property type="molecule type" value="Genomic_DNA"/>
</dbReference>
<reference evidence="3" key="1">
    <citation type="journal article" date="2012" name="BMC Genomics">
        <title>Genome sequence of the necrotrophic fungus Penicillium digitatum, the main postharvest pathogen of citrus.</title>
        <authorList>
            <person name="Marcet-Houben M."/>
            <person name="Ballester A.-R."/>
            <person name="de la Fuente B."/>
            <person name="Harries E."/>
            <person name="Marcos J.F."/>
            <person name="Gonzalez-Candelas L."/>
            <person name="Gabaldon T."/>
        </authorList>
    </citation>
    <scope>NUCLEOTIDE SEQUENCE [LARGE SCALE GENOMIC DNA]</scope>
    <source>
        <strain evidence="3">PHI26 / CECT 20796</strain>
    </source>
</reference>
<feature type="compositionally biased region" description="Polar residues" evidence="1">
    <location>
        <begin position="21"/>
        <end position="31"/>
    </location>
</feature>
<feature type="region of interest" description="Disordered" evidence="1">
    <location>
        <begin position="1"/>
        <end position="91"/>
    </location>
</feature>
<dbReference type="Proteomes" id="UP000009882">
    <property type="component" value="Unassembled WGS sequence"/>
</dbReference>
<gene>
    <name evidence="2" type="ORF">PDIG_90210</name>
</gene>
<comment type="caution">
    <text evidence="2">The sequence shown here is derived from an EMBL/GenBank/DDBJ whole genome shotgun (WGS) entry which is preliminary data.</text>
</comment>
<proteinExistence type="predicted"/>
<sequence>MGIEMIPDVKESTEPPICPHTETNPQPNVTYRYTKPCDTDKKSISLSDRTTSFEPQASKEGPGQNAHLIEPSELASLLHTDPSISTQKTPG</sequence>
<dbReference type="InParanoid" id="K9F5G8"/>